<dbReference type="InterPro" id="IPR023404">
    <property type="entry name" value="rSAM_horseshoe"/>
</dbReference>
<keyword evidence="3 11" id="KW-0004">4Fe-4S</keyword>
<evidence type="ECO:0000256" key="10">
    <source>
        <dbReference type="ARBA" id="ARBA00051661"/>
    </source>
</evidence>
<dbReference type="InterPro" id="IPR038135">
    <property type="entry name" value="Methylthiotransferase_N_sf"/>
</dbReference>
<dbReference type="InterPro" id="IPR007197">
    <property type="entry name" value="rSAM"/>
</dbReference>
<keyword evidence="6 11" id="KW-0819">tRNA processing</keyword>
<dbReference type="NCBIfam" id="TIGR00089">
    <property type="entry name" value="MiaB/RimO family radical SAM methylthiotransferase"/>
    <property type="match status" value="1"/>
</dbReference>
<comment type="catalytic activity">
    <reaction evidence="10 11">
        <text>N(6)-L-threonylcarbamoyladenosine(37) in tRNA + (sulfur carrier)-SH + AH2 + 2 S-adenosyl-L-methionine = 2-methylsulfanyl-N(6)-L-threonylcarbamoyladenosine(37) in tRNA + (sulfur carrier)-H + 5'-deoxyadenosine + L-methionine + A + S-adenosyl-L-homocysteine + 2 H(+)</text>
        <dbReference type="Rhea" id="RHEA:37075"/>
        <dbReference type="Rhea" id="RHEA-COMP:10163"/>
        <dbReference type="Rhea" id="RHEA-COMP:11092"/>
        <dbReference type="Rhea" id="RHEA-COMP:14737"/>
        <dbReference type="Rhea" id="RHEA-COMP:14739"/>
        <dbReference type="ChEBI" id="CHEBI:13193"/>
        <dbReference type="ChEBI" id="CHEBI:15378"/>
        <dbReference type="ChEBI" id="CHEBI:17319"/>
        <dbReference type="ChEBI" id="CHEBI:17499"/>
        <dbReference type="ChEBI" id="CHEBI:29917"/>
        <dbReference type="ChEBI" id="CHEBI:57844"/>
        <dbReference type="ChEBI" id="CHEBI:57856"/>
        <dbReference type="ChEBI" id="CHEBI:59789"/>
        <dbReference type="ChEBI" id="CHEBI:64428"/>
        <dbReference type="ChEBI" id="CHEBI:74418"/>
        <dbReference type="ChEBI" id="CHEBI:74420"/>
        <dbReference type="EC" id="2.8.4.5"/>
    </reaction>
</comment>
<evidence type="ECO:0000259" key="13">
    <source>
        <dbReference type="PROSITE" id="PS51918"/>
    </source>
</evidence>
<evidence type="ECO:0000256" key="8">
    <source>
        <dbReference type="ARBA" id="ARBA00023004"/>
    </source>
</evidence>
<evidence type="ECO:0000256" key="4">
    <source>
        <dbReference type="ARBA" id="ARBA00022679"/>
    </source>
</evidence>
<dbReference type="FunFam" id="3.80.30.20:FF:000002">
    <property type="entry name" value="threonylcarbamoyladenosine tRNA methylthiotransferase isoform X2"/>
    <property type="match status" value="1"/>
</dbReference>
<dbReference type="EMBL" id="BMNL01000001">
    <property type="protein sequence ID" value="GGP19536.1"/>
    <property type="molecule type" value="Genomic_DNA"/>
</dbReference>
<comment type="similarity">
    <text evidence="2 11">Belongs to the methylthiotransferase family. CDKAL1 subfamily.</text>
</comment>
<keyword evidence="9 11" id="KW-0411">Iron-sulfur</keyword>
<dbReference type="PROSITE" id="PS01278">
    <property type="entry name" value="MTTASE_RADICAL"/>
    <property type="match status" value="1"/>
</dbReference>
<name>A0A830GRH0_9CREN</name>
<dbReference type="Pfam" id="PF04055">
    <property type="entry name" value="Radical_SAM"/>
    <property type="match status" value="1"/>
</dbReference>
<dbReference type="GO" id="GO:0046872">
    <property type="term" value="F:metal ion binding"/>
    <property type="evidence" value="ECO:0007669"/>
    <property type="project" value="UniProtKB-UniRule"/>
</dbReference>
<keyword evidence="7 11" id="KW-0479">Metal-binding</keyword>
<evidence type="ECO:0000256" key="3">
    <source>
        <dbReference type="ARBA" id="ARBA00022485"/>
    </source>
</evidence>
<dbReference type="InterPro" id="IPR006466">
    <property type="entry name" value="MiaB-like_arc_euk"/>
</dbReference>
<keyword evidence="5 11" id="KW-0949">S-adenosyl-L-methionine</keyword>
<comment type="caution">
    <text evidence="14">The sequence shown here is derived from an EMBL/GenBank/DDBJ whole genome shotgun (WGS) entry which is preliminary data.</text>
</comment>
<dbReference type="PANTHER" id="PTHR11918:SF45">
    <property type="entry name" value="THREONYLCARBAMOYLADENOSINE TRNA METHYLTHIOTRANSFERASE"/>
    <property type="match status" value="1"/>
</dbReference>
<dbReference type="SUPFAM" id="SSF102114">
    <property type="entry name" value="Radical SAM enzymes"/>
    <property type="match status" value="1"/>
</dbReference>
<dbReference type="InterPro" id="IPR058240">
    <property type="entry name" value="rSAM_sf"/>
</dbReference>
<proteinExistence type="inferred from homology"/>
<dbReference type="RefSeq" id="WP_188595750.1">
    <property type="nucleotide sequence ID" value="NZ_BMNL01000001.1"/>
</dbReference>
<keyword evidence="4 11" id="KW-0808">Transferase</keyword>
<dbReference type="SMART" id="SM00729">
    <property type="entry name" value="Elp3"/>
    <property type="match status" value="1"/>
</dbReference>
<dbReference type="InterPro" id="IPR013848">
    <property type="entry name" value="Methylthiotransferase_N"/>
</dbReference>
<evidence type="ECO:0000256" key="5">
    <source>
        <dbReference type="ARBA" id="ARBA00022691"/>
    </source>
</evidence>
<feature type="domain" description="MTTase N-terminal" evidence="12">
    <location>
        <begin position="1"/>
        <end position="115"/>
    </location>
</feature>
<evidence type="ECO:0000256" key="9">
    <source>
        <dbReference type="ARBA" id="ARBA00023014"/>
    </source>
</evidence>
<feature type="domain" description="Radical SAM core" evidence="13">
    <location>
        <begin position="129"/>
        <end position="362"/>
    </location>
</feature>
<dbReference type="GO" id="GO:0035598">
    <property type="term" value="F:tRNA (N(6)-L-threonylcarbamoyladenosine(37)-C(2))-methylthiotransferase activity"/>
    <property type="evidence" value="ECO:0007669"/>
    <property type="project" value="UniProtKB-UniRule"/>
</dbReference>
<evidence type="ECO:0000313" key="15">
    <source>
        <dbReference type="Proteomes" id="UP000610960"/>
    </source>
</evidence>
<sequence length="425" mass="46869">MKFYVETLGCWLNKADSELIAQRLEAAGHERVGDPSQADLVVLNTCAVRQEAEESAVRFLRRVGGGGDGRGRRIVASGCLVRVRPDRLRKAAPGVELVDLRSVEEFERAIAGNPPAGERPMKALPEFLGARGHVHVVPIQVGCMGNCAFCATKLARGGGGWVRSYELRDVVENVRRAVQRGAREIYLTGQETSAYGRDKGYDLVDLLEAILKIEGRFFVRMGMMEPLELSGLLDRLIDVARSDWRVYRFFHVPVQSGSDRVLRIMKRKYDASLFREEVLKIRNAFPDSTVATDIIVGHPGEGEEDFQESLKLIGELGIDKVHVARFSPRPGTEAAAMKQVPDPVKKARSKLMSEEALKVSLARNLKFVGGTFNGVVSQPGYRGRGFMVRIGNYRPVIVEKATPSAFVTVSVDGATPIHLTGRVVE</sequence>
<dbReference type="Pfam" id="PF00919">
    <property type="entry name" value="UPF0004"/>
    <property type="match status" value="1"/>
</dbReference>
<dbReference type="Gene3D" id="3.80.30.20">
    <property type="entry name" value="tm_1862 like domain"/>
    <property type="match status" value="1"/>
</dbReference>
<accession>A0A830GRH0</accession>
<comment type="cofactor">
    <cofactor evidence="11">
        <name>[4Fe-4S] cluster</name>
        <dbReference type="ChEBI" id="CHEBI:49883"/>
    </cofactor>
    <text evidence="11">Binds 1 or 2 [4Fe-4S] cluster. One cluster is coordinated with 3 cysteines and an exchangeable S-adenosyl-L-methionine.</text>
</comment>
<reference evidence="14" key="1">
    <citation type="journal article" date="2014" name="Int. J. Syst. Evol. Microbiol.">
        <title>Complete genome sequence of Corynebacterium casei LMG S-19264T (=DSM 44701T), isolated from a smear-ripened cheese.</title>
        <authorList>
            <consortium name="US DOE Joint Genome Institute (JGI-PGF)"/>
            <person name="Walter F."/>
            <person name="Albersmeier A."/>
            <person name="Kalinowski J."/>
            <person name="Ruckert C."/>
        </authorList>
    </citation>
    <scope>NUCLEOTIDE SEQUENCE</scope>
    <source>
        <strain evidence="14">JCM 10088</strain>
    </source>
</reference>
<protein>
    <recommendedName>
        <fullName evidence="11">tRNA-t(6)A37 methylthiotransferase</fullName>
        <ecNumber evidence="11">2.8.4.5</ecNumber>
    </recommendedName>
</protein>
<evidence type="ECO:0000256" key="1">
    <source>
        <dbReference type="ARBA" id="ARBA00002399"/>
    </source>
</evidence>
<comment type="function">
    <text evidence="1 11">Catalyzes the methylthiolation of N6-threonylcarbamoyladenosine (t(6)A), leading to the formation of 2-methylthio-N6-threonylcarbamoyladenosine (ms(2)t(6)A) at position 37 in tRNAs that read codons beginning with adenine.</text>
</comment>
<evidence type="ECO:0000259" key="12">
    <source>
        <dbReference type="PROSITE" id="PS51449"/>
    </source>
</evidence>
<dbReference type="PROSITE" id="PS51918">
    <property type="entry name" value="RADICAL_SAM"/>
    <property type="match status" value="1"/>
</dbReference>
<evidence type="ECO:0000256" key="11">
    <source>
        <dbReference type="RuleBase" id="RU368081"/>
    </source>
</evidence>
<gene>
    <name evidence="14" type="ORF">GCM10007981_03620</name>
</gene>
<dbReference type="Proteomes" id="UP000610960">
    <property type="component" value="Unassembled WGS sequence"/>
</dbReference>
<dbReference type="PROSITE" id="PS51449">
    <property type="entry name" value="MTTASE_N"/>
    <property type="match status" value="1"/>
</dbReference>
<dbReference type="OrthoDB" id="372134at2157"/>
<dbReference type="AlphaFoldDB" id="A0A830GRH0"/>
<dbReference type="Gene3D" id="3.40.50.12160">
    <property type="entry name" value="Methylthiotransferase, N-terminal domain"/>
    <property type="match status" value="1"/>
</dbReference>
<dbReference type="InterPro" id="IPR005839">
    <property type="entry name" value="Methylthiotransferase"/>
</dbReference>
<reference evidence="14" key="2">
    <citation type="submission" date="2020-09" db="EMBL/GenBank/DDBJ databases">
        <authorList>
            <person name="Sun Q."/>
            <person name="Ohkuma M."/>
        </authorList>
    </citation>
    <scope>NUCLEOTIDE SEQUENCE</scope>
    <source>
        <strain evidence="14">JCM 10088</strain>
    </source>
</reference>
<dbReference type="SFLD" id="SFLDS00029">
    <property type="entry name" value="Radical_SAM"/>
    <property type="match status" value="1"/>
</dbReference>
<dbReference type="InterPro" id="IPR006638">
    <property type="entry name" value="Elp3/MiaA/NifB-like_rSAM"/>
</dbReference>
<keyword evidence="15" id="KW-1185">Reference proteome</keyword>
<organism evidence="14 15">
    <name type="scientific">Thermocladium modestius</name>
    <dbReference type="NCBI Taxonomy" id="62609"/>
    <lineage>
        <taxon>Archaea</taxon>
        <taxon>Thermoproteota</taxon>
        <taxon>Thermoprotei</taxon>
        <taxon>Thermoproteales</taxon>
        <taxon>Thermoproteaceae</taxon>
        <taxon>Thermocladium</taxon>
    </lineage>
</organism>
<evidence type="ECO:0000256" key="6">
    <source>
        <dbReference type="ARBA" id="ARBA00022694"/>
    </source>
</evidence>
<evidence type="ECO:0000256" key="7">
    <source>
        <dbReference type="ARBA" id="ARBA00022723"/>
    </source>
</evidence>
<dbReference type="CDD" id="cd01335">
    <property type="entry name" value="Radical_SAM"/>
    <property type="match status" value="1"/>
</dbReference>
<dbReference type="PANTHER" id="PTHR11918">
    <property type="entry name" value="RADICAL SAM PROTEINS"/>
    <property type="match status" value="1"/>
</dbReference>
<dbReference type="InterPro" id="IPR020612">
    <property type="entry name" value="Methylthiotransferase_CS"/>
</dbReference>
<evidence type="ECO:0000313" key="14">
    <source>
        <dbReference type="EMBL" id="GGP19536.1"/>
    </source>
</evidence>
<dbReference type="GO" id="GO:0051539">
    <property type="term" value="F:4 iron, 4 sulfur cluster binding"/>
    <property type="evidence" value="ECO:0007669"/>
    <property type="project" value="UniProtKB-UniRule"/>
</dbReference>
<dbReference type="SFLD" id="SFLDG01082">
    <property type="entry name" value="B12-binding_domain_containing"/>
    <property type="match status" value="1"/>
</dbReference>
<dbReference type="NCBIfam" id="TIGR01578">
    <property type="entry name" value="MiaB-like-B"/>
    <property type="match status" value="1"/>
</dbReference>
<dbReference type="EC" id="2.8.4.5" evidence="11"/>
<keyword evidence="8 11" id="KW-0408">Iron</keyword>
<evidence type="ECO:0000256" key="2">
    <source>
        <dbReference type="ARBA" id="ARBA00008616"/>
    </source>
</evidence>